<dbReference type="PROSITE" id="PS00788">
    <property type="entry name" value="CHORISMATE_SYNTHASE_2"/>
    <property type="match status" value="1"/>
</dbReference>
<evidence type="ECO:0000313" key="14">
    <source>
        <dbReference type="Proteomes" id="UP000050502"/>
    </source>
</evidence>
<dbReference type="GO" id="GO:0010181">
    <property type="term" value="F:FMN binding"/>
    <property type="evidence" value="ECO:0007669"/>
    <property type="project" value="TreeGrafter"/>
</dbReference>
<dbReference type="AlphaFoldDB" id="A0A0N8GS92"/>
<keyword evidence="10 11" id="KW-0456">Lyase</keyword>
<evidence type="ECO:0000256" key="6">
    <source>
        <dbReference type="ARBA" id="ARBA00022643"/>
    </source>
</evidence>
<evidence type="ECO:0000256" key="9">
    <source>
        <dbReference type="ARBA" id="ARBA00023141"/>
    </source>
</evidence>
<dbReference type="GO" id="GO:0009073">
    <property type="term" value="P:aromatic amino acid family biosynthetic process"/>
    <property type="evidence" value="ECO:0007669"/>
    <property type="project" value="UniProtKB-KW"/>
</dbReference>
<proteinExistence type="inferred from homology"/>
<evidence type="ECO:0000256" key="3">
    <source>
        <dbReference type="ARBA" id="ARBA00013036"/>
    </source>
</evidence>
<dbReference type="InterPro" id="IPR000453">
    <property type="entry name" value="Chorismate_synth"/>
</dbReference>
<reference evidence="13 14" key="1">
    <citation type="submission" date="2015-07" db="EMBL/GenBank/DDBJ databases">
        <title>Whole genome sequence of Ardenticatena maritima DSM 23922.</title>
        <authorList>
            <person name="Hemp J."/>
            <person name="Ward L.M."/>
            <person name="Pace L.A."/>
            <person name="Fischer W.W."/>
        </authorList>
    </citation>
    <scope>NUCLEOTIDE SEQUENCE [LARGE SCALE GENOMIC DNA]</scope>
    <source>
        <strain evidence="13 14">110S</strain>
    </source>
</reference>
<dbReference type="EC" id="4.2.3.5" evidence="3 11"/>
<keyword evidence="7 11" id="KW-0274">FAD</keyword>
<comment type="pathway">
    <text evidence="1 11 12">Metabolic intermediate biosynthesis; chorismate biosynthesis; chorismate from D-erythrose 4-phosphate and phosphoenolpyruvate: step 7/7.</text>
</comment>
<dbReference type="GO" id="GO:0008652">
    <property type="term" value="P:amino acid biosynthetic process"/>
    <property type="evidence" value="ECO:0007669"/>
    <property type="project" value="UniProtKB-KW"/>
</dbReference>
<dbReference type="NCBIfam" id="TIGR00033">
    <property type="entry name" value="aroC"/>
    <property type="match status" value="1"/>
</dbReference>
<keyword evidence="4 11" id="KW-0028">Amino-acid biosynthesis</keyword>
<dbReference type="EMBL" id="LGKN01000004">
    <property type="protein sequence ID" value="KPL88650.1"/>
    <property type="molecule type" value="Genomic_DNA"/>
</dbReference>
<evidence type="ECO:0000256" key="5">
    <source>
        <dbReference type="ARBA" id="ARBA00022630"/>
    </source>
</evidence>
<dbReference type="HAMAP" id="MF_00300">
    <property type="entry name" value="Chorismate_synth"/>
    <property type="match status" value="1"/>
</dbReference>
<feature type="binding site" evidence="11">
    <location>
        <begin position="120"/>
        <end position="122"/>
    </location>
    <ligand>
        <name>FMN</name>
        <dbReference type="ChEBI" id="CHEBI:58210"/>
    </ligand>
</feature>
<feature type="binding site" evidence="11">
    <location>
        <position position="40"/>
    </location>
    <ligand>
        <name>NADP(+)</name>
        <dbReference type="ChEBI" id="CHEBI:58349"/>
    </ligand>
</feature>
<evidence type="ECO:0000313" key="13">
    <source>
        <dbReference type="EMBL" id="KPL88650.1"/>
    </source>
</evidence>
<keyword evidence="6 11" id="KW-0288">FMN</keyword>
<dbReference type="RefSeq" id="WP_060687444.1">
    <property type="nucleotide sequence ID" value="NZ_LGKN01000004.1"/>
</dbReference>
<evidence type="ECO:0000256" key="4">
    <source>
        <dbReference type="ARBA" id="ARBA00022605"/>
    </source>
</evidence>
<dbReference type="PATRIC" id="fig|872965.6.peg.1626"/>
<feature type="binding site" evidence="11">
    <location>
        <begin position="300"/>
        <end position="304"/>
    </location>
    <ligand>
        <name>FMN</name>
        <dbReference type="ChEBI" id="CHEBI:58210"/>
    </ligand>
</feature>
<dbReference type="NCBIfam" id="NF003793">
    <property type="entry name" value="PRK05382.1"/>
    <property type="match status" value="1"/>
</dbReference>
<dbReference type="GO" id="GO:0009423">
    <property type="term" value="P:chorismate biosynthetic process"/>
    <property type="evidence" value="ECO:0007669"/>
    <property type="project" value="UniProtKB-UniRule"/>
</dbReference>
<evidence type="ECO:0000256" key="11">
    <source>
        <dbReference type="HAMAP-Rule" id="MF_00300"/>
    </source>
</evidence>
<accession>A0A0N8GS92</accession>
<dbReference type="GO" id="GO:0005829">
    <property type="term" value="C:cytosol"/>
    <property type="evidence" value="ECO:0007669"/>
    <property type="project" value="TreeGrafter"/>
</dbReference>
<comment type="similarity">
    <text evidence="2 11 12">Belongs to the chorismate synthase family.</text>
</comment>
<comment type="caution">
    <text evidence="11">Lacks conserved residue(s) required for the propagation of feature annotation.</text>
</comment>
<keyword evidence="9 11" id="KW-0057">Aromatic amino acid biosynthesis</keyword>
<dbReference type="PANTHER" id="PTHR21085">
    <property type="entry name" value="CHORISMATE SYNTHASE"/>
    <property type="match status" value="1"/>
</dbReference>
<feature type="binding site" evidence="11">
    <location>
        <begin position="240"/>
        <end position="241"/>
    </location>
    <ligand>
        <name>FMN</name>
        <dbReference type="ChEBI" id="CHEBI:58210"/>
    </ligand>
</feature>
<dbReference type="PIRSF" id="PIRSF001456">
    <property type="entry name" value="Chorismate_synth"/>
    <property type="match status" value="1"/>
</dbReference>
<dbReference type="CDD" id="cd07304">
    <property type="entry name" value="Chorismate_synthase"/>
    <property type="match status" value="1"/>
</dbReference>
<sequence length="404" mass="44273">MLRFLTAGESHGPSLTAILEGIPAGLTISLDDINRDLARRQRGFGSGGRMKIEKDRVRITSGVINNVTTGAPIALHVDNDDWANWEGREIPPITRPRPGHADLTAGMKYNYPDLRYALERASARETTMRVAVGAICKTYLAAFGIQIGGYVVTLGPVEAEMGDMPYPERWARAEENDVRCPDPVAAEAMEAAIREAIKAKDTLGGVFEVVALGVPPGLGSHVQWDRRLEARIAQAMLSIQAMKGVEIGPAFENARKRGSEVHDPFLLDEEGRLYRPTNRAGGTEGGITTGEPLVVRVAMKPISTILRGMPSVNLATGEAESTVYERSDFTAVPRAVVVGEAMLAFVLAEALLEKLGGDHMAEQRERYLLMRRQQEAWLKSGVRSEPYRWFIPGEPTEEESRDAE</sequence>
<comment type="function">
    <text evidence="11">Catalyzes the anti-1,4-elimination of the C-3 phosphate and the C-6 proR hydrogen from 5-enolpyruvylshikimate-3-phosphate (EPSP) to yield chorismate, which is the branch point compound that serves as the starting substrate for the three terminal pathways of aromatic amino acid biosynthesis. This reaction introduces a second double bond into the aromatic ring system.</text>
</comment>
<keyword evidence="5 11" id="KW-0285">Flavoprotein</keyword>
<dbReference type="PROSITE" id="PS00787">
    <property type="entry name" value="CHORISMATE_SYNTHASE_1"/>
    <property type="match status" value="1"/>
</dbReference>
<dbReference type="InterPro" id="IPR035904">
    <property type="entry name" value="Chorismate_synth_AroC_sf"/>
</dbReference>
<feature type="binding site" evidence="11">
    <location>
        <position position="326"/>
    </location>
    <ligand>
        <name>FMN</name>
        <dbReference type="ChEBI" id="CHEBI:58210"/>
    </ligand>
</feature>
<comment type="subunit">
    <text evidence="11">Homotetramer.</text>
</comment>
<protein>
    <recommendedName>
        <fullName evidence="3 11">Chorismate synthase</fullName>
        <shortName evidence="11">CS</shortName>
        <ecNumber evidence="3 11">4.2.3.5</ecNumber>
    </recommendedName>
    <alternativeName>
        <fullName evidence="11">5-enolpyruvylshikimate-3-phosphate phospholyase</fullName>
    </alternativeName>
</protein>
<evidence type="ECO:0000256" key="1">
    <source>
        <dbReference type="ARBA" id="ARBA00005044"/>
    </source>
</evidence>
<evidence type="ECO:0000256" key="12">
    <source>
        <dbReference type="RuleBase" id="RU000605"/>
    </source>
</evidence>
<dbReference type="Proteomes" id="UP000050502">
    <property type="component" value="Unassembled WGS sequence"/>
</dbReference>
<comment type="caution">
    <text evidence="13">The sequence shown here is derived from an EMBL/GenBank/DDBJ whole genome shotgun (WGS) entry which is preliminary data.</text>
</comment>
<evidence type="ECO:0000256" key="10">
    <source>
        <dbReference type="ARBA" id="ARBA00023239"/>
    </source>
</evidence>
<dbReference type="Gene3D" id="3.60.150.10">
    <property type="entry name" value="Chorismate synthase AroC"/>
    <property type="match status" value="1"/>
</dbReference>
<dbReference type="SUPFAM" id="SSF103263">
    <property type="entry name" value="Chorismate synthase, AroC"/>
    <property type="match status" value="1"/>
</dbReference>
<gene>
    <name evidence="11" type="primary">aroC</name>
    <name evidence="13" type="ORF">SE16_07935</name>
</gene>
<dbReference type="InterPro" id="IPR020541">
    <property type="entry name" value="Chorismate_synthase_CS"/>
</dbReference>
<evidence type="ECO:0000256" key="2">
    <source>
        <dbReference type="ARBA" id="ARBA00008014"/>
    </source>
</evidence>
<name>A0A0N8GS92_9CHLR</name>
<comment type="catalytic activity">
    <reaction evidence="11 12">
        <text>5-O-(1-carboxyvinyl)-3-phosphoshikimate = chorismate + phosphate</text>
        <dbReference type="Rhea" id="RHEA:21020"/>
        <dbReference type="ChEBI" id="CHEBI:29748"/>
        <dbReference type="ChEBI" id="CHEBI:43474"/>
        <dbReference type="ChEBI" id="CHEBI:57701"/>
        <dbReference type="EC" id="4.2.3.5"/>
    </reaction>
</comment>
<dbReference type="Pfam" id="PF01264">
    <property type="entry name" value="Chorismate_synt"/>
    <property type="match status" value="1"/>
</dbReference>
<dbReference type="GO" id="GO:0004107">
    <property type="term" value="F:chorismate synthase activity"/>
    <property type="evidence" value="ECO:0007669"/>
    <property type="project" value="UniProtKB-UniRule"/>
</dbReference>
<evidence type="ECO:0000256" key="8">
    <source>
        <dbReference type="ARBA" id="ARBA00022857"/>
    </source>
</evidence>
<dbReference type="UniPathway" id="UPA00053">
    <property type="reaction ID" value="UER00090"/>
</dbReference>
<comment type="cofactor">
    <cofactor evidence="11 12">
        <name>FMNH2</name>
        <dbReference type="ChEBI" id="CHEBI:57618"/>
    </cofactor>
    <text evidence="11 12">Reduced FMN (FMNH(2)).</text>
</comment>
<evidence type="ECO:0000256" key="7">
    <source>
        <dbReference type="ARBA" id="ARBA00022827"/>
    </source>
</evidence>
<dbReference type="PANTHER" id="PTHR21085:SF0">
    <property type="entry name" value="CHORISMATE SYNTHASE"/>
    <property type="match status" value="1"/>
</dbReference>
<keyword evidence="8 11" id="KW-0521">NADP</keyword>
<feature type="binding site" evidence="11">
    <location>
        <position position="285"/>
    </location>
    <ligand>
        <name>FMN</name>
        <dbReference type="ChEBI" id="CHEBI:58210"/>
    </ligand>
</feature>
<dbReference type="FunFam" id="3.60.150.10:FF:000002">
    <property type="entry name" value="Chorismate synthase"/>
    <property type="match status" value="1"/>
</dbReference>
<organism evidence="13 14">
    <name type="scientific">Ardenticatena maritima</name>
    <dbReference type="NCBI Taxonomy" id="872965"/>
    <lineage>
        <taxon>Bacteria</taxon>
        <taxon>Bacillati</taxon>
        <taxon>Chloroflexota</taxon>
        <taxon>Ardenticatenia</taxon>
        <taxon>Ardenticatenales</taxon>
        <taxon>Ardenticatenaceae</taxon>
        <taxon>Ardenticatena</taxon>
    </lineage>
</organism>